<dbReference type="GO" id="GO:0005886">
    <property type="term" value="C:plasma membrane"/>
    <property type="evidence" value="ECO:0007669"/>
    <property type="project" value="TreeGrafter"/>
</dbReference>
<keyword evidence="2" id="KW-0812">Transmembrane</keyword>
<organism evidence="3 4">
    <name type="scientific">Actinomyces bouchesdurhonensis</name>
    <dbReference type="NCBI Taxonomy" id="1852361"/>
    <lineage>
        <taxon>Bacteria</taxon>
        <taxon>Bacillati</taxon>
        <taxon>Actinomycetota</taxon>
        <taxon>Actinomycetes</taxon>
        <taxon>Actinomycetales</taxon>
        <taxon>Actinomycetaceae</taxon>
        <taxon>Actinomyces</taxon>
    </lineage>
</organism>
<evidence type="ECO:0000256" key="1">
    <source>
        <dbReference type="SAM" id="MobiDB-lite"/>
    </source>
</evidence>
<feature type="transmembrane region" description="Helical" evidence="2">
    <location>
        <begin position="25"/>
        <end position="43"/>
    </location>
</feature>
<dbReference type="OrthoDB" id="3249522at2"/>
<dbReference type="Proteomes" id="UP000759246">
    <property type="component" value="Unassembled WGS sequence"/>
</dbReference>
<reference evidence="3" key="1">
    <citation type="submission" date="2020-04" db="EMBL/GenBank/DDBJ databases">
        <title>Deep metagenomics examines the oral microbiome during advanced dental caries in children, revealing novel taxa and co-occurrences with host molecules.</title>
        <authorList>
            <person name="Baker J.L."/>
            <person name="Morton J.T."/>
            <person name="Dinis M."/>
            <person name="Alvarez R."/>
            <person name="Tran N.C."/>
            <person name="Knight R."/>
            <person name="Edlund A."/>
        </authorList>
    </citation>
    <scope>NUCLEOTIDE SEQUENCE</scope>
    <source>
        <strain evidence="3">JCVI_30_bin.13</strain>
    </source>
</reference>
<dbReference type="InterPro" id="IPR050445">
    <property type="entry name" value="Bact_polysacc_biosynth/exp"/>
</dbReference>
<accession>A0A929RP37</accession>
<evidence type="ECO:0000313" key="4">
    <source>
        <dbReference type="Proteomes" id="UP000759246"/>
    </source>
</evidence>
<proteinExistence type="predicted"/>
<evidence type="ECO:0008006" key="5">
    <source>
        <dbReference type="Google" id="ProtNLM"/>
    </source>
</evidence>
<sequence length="455" mass="47832">MILTPPPTGGQQILRHALSRRWRSIAAGTVAGLVVGVVAAFGVPSTHSATVSMTVTSPSPTPAPAVRASLSNTTDMVTEQGIAKSAAVLDAAAEKIGGGITAADLRANMEVSGDTNGTIVKIEYSAPTRDEAVTAADAIAEFYLQERTALVEQRADEMAADIDGQVSALEAELASLGTEEDEDGKTVKNPRADALTTQINKLKDQSAQLSPYHASAGLVVTAAGASTDTVEPSKARLVLIFTVVGVFAGLVLVLVRETRARSLASPTQLADLTALPVWSAEEGAPEPWLAPTRMLAMAIDRDHWVDLIVDASDPEARELHRVLSRSLAETRVPTPRLIDIYQPLASLLDEVRPSRHVLIAVRKGHDLANLHALLDELAIINREVNGMLYLSGQASAGSFTDPGPVVEAVEAHAASGDEADGASARYDRVSDKAIENTADKKGSSKKDSTNAKGLK</sequence>
<keyword evidence="2" id="KW-0472">Membrane</keyword>
<evidence type="ECO:0000256" key="2">
    <source>
        <dbReference type="SAM" id="Phobius"/>
    </source>
</evidence>
<dbReference type="RefSeq" id="WP_073982432.1">
    <property type="nucleotide sequence ID" value="NZ_CBDFBV010000016.1"/>
</dbReference>
<feature type="transmembrane region" description="Helical" evidence="2">
    <location>
        <begin position="237"/>
        <end position="255"/>
    </location>
</feature>
<evidence type="ECO:0000313" key="3">
    <source>
        <dbReference type="EMBL" id="MBF0965791.1"/>
    </source>
</evidence>
<dbReference type="PANTHER" id="PTHR32309">
    <property type="entry name" value="TYROSINE-PROTEIN KINASE"/>
    <property type="match status" value="1"/>
</dbReference>
<feature type="compositionally biased region" description="Basic and acidic residues" evidence="1">
    <location>
        <begin position="425"/>
        <end position="449"/>
    </location>
</feature>
<protein>
    <recommendedName>
        <fullName evidence="5">Chain-length determining protein</fullName>
    </recommendedName>
</protein>
<gene>
    <name evidence="3" type="ORF">HXK09_01225</name>
</gene>
<feature type="region of interest" description="Disordered" evidence="1">
    <location>
        <begin position="412"/>
        <end position="455"/>
    </location>
</feature>
<dbReference type="PANTHER" id="PTHR32309:SF13">
    <property type="entry name" value="FERRIC ENTEROBACTIN TRANSPORT PROTEIN FEPE"/>
    <property type="match status" value="1"/>
</dbReference>
<comment type="caution">
    <text evidence="3">The sequence shown here is derived from an EMBL/GenBank/DDBJ whole genome shotgun (WGS) entry which is preliminary data.</text>
</comment>
<dbReference type="GO" id="GO:0004713">
    <property type="term" value="F:protein tyrosine kinase activity"/>
    <property type="evidence" value="ECO:0007669"/>
    <property type="project" value="TreeGrafter"/>
</dbReference>
<feature type="compositionally biased region" description="Low complexity" evidence="1">
    <location>
        <begin position="412"/>
        <end position="424"/>
    </location>
</feature>
<keyword evidence="2" id="KW-1133">Transmembrane helix</keyword>
<name>A0A929RP37_9ACTO</name>
<dbReference type="AlphaFoldDB" id="A0A929RP37"/>
<dbReference type="EMBL" id="JABZGF010000012">
    <property type="protein sequence ID" value="MBF0965791.1"/>
    <property type="molecule type" value="Genomic_DNA"/>
</dbReference>